<dbReference type="AlphaFoldDB" id="A0A6V7VM51"/>
<reference evidence="2 3" key="1">
    <citation type="submission" date="2020-08" db="EMBL/GenBank/DDBJ databases">
        <authorList>
            <person name="Koutsovoulos G."/>
            <person name="Danchin GJ E."/>
        </authorList>
    </citation>
    <scope>NUCLEOTIDE SEQUENCE [LARGE SCALE GENOMIC DNA]</scope>
</reference>
<evidence type="ECO:0000256" key="1">
    <source>
        <dbReference type="SAM" id="Phobius"/>
    </source>
</evidence>
<protein>
    <submittedName>
        <fullName evidence="2">Uncharacterized protein</fullName>
    </submittedName>
</protein>
<comment type="caution">
    <text evidence="2">The sequence shown here is derived from an EMBL/GenBank/DDBJ whole genome shotgun (WGS) entry which is preliminary data.</text>
</comment>
<dbReference type="EMBL" id="CAJEWN010000265">
    <property type="protein sequence ID" value="CAD2175959.1"/>
    <property type="molecule type" value="Genomic_DNA"/>
</dbReference>
<name>A0A6V7VM51_MELEN</name>
<evidence type="ECO:0000313" key="3">
    <source>
        <dbReference type="Proteomes" id="UP000580250"/>
    </source>
</evidence>
<proteinExistence type="predicted"/>
<feature type="transmembrane region" description="Helical" evidence="1">
    <location>
        <begin position="12"/>
        <end position="41"/>
    </location>
</feature>
<keyword evidence="1" id="KW-1133">Transmembrane helix</keyword>
<organism evidence="2 3">
    <name type="scientific">Meloidogyne enterolobii</name>
    <name type="common">Root-knot nematode worm</name>
    <name type="synonym">Meloidogyne mayaguensis</name>
    <dbReference type="NCBI Taxonomy" id="390850"/>
    <lineage>
        <taxon>Eukaryota</taxon>
        <taxon>Metazoa</taxon>
        <taxon>Ecdysozoa</taxon>
        <taxon>Nematoda</taxon>
        <taxon>Chromadorea</taxon>
        <taxon>Rhabditida</taxon>
        <taxon>Tylenchina</taxon>
        <taxon>Tylenchomorpha</taxon>
        <taxon>Tylenchoidea</taxon>
        <taxon>Meloidogynidae</taxon>
        <taxon>Meloidogyninae</taxon>
        <taxon>Meloidogyne</taxon>
    </lineage>
</organism>
<keyword evidence="1" id="KW-0812">Transmembrane</keyword>
<keyword evidence="1" id="KW-0472">Membrane</keyword>
<evidence type="ECO:0000313" key="2">
    <source>
        <dbReference type="EMBL" id="CAD2175959.1"/>
    </source>
</evidence>
<accession>A0A6V7VM51</accession>
<sequence length="57" mass="7075">MNVGGDFKRLWFVYRIFSFFIYCCLSKNFNILIFIFIFIFIQRIIFFEKIRCSIQDV</sequence>
<dbReference type="Proteomes" id="UP000580250">
    <property type="component" value="Unassembled WGS sequence"/>
</dbReference>
<gene>
    <name evidence="2" type="ORF">MENT_LOCUS27721</name>
</gene>